<reference evidence="2 3" key="1">
    <citation type="submission" date="2019-02" db="EMBL/GenBank/DDBJ databases">
        <title>Isolation and identification of novel species under the genus Muribaculum.</title>
        <authorList>
            <person name="Miyake S."/>
            <person name="Ding Y."/>
            <person name="Low A."/>
            <person name="Soh M."/>
            <person name="Seedorf H."/>
        </authorList>
    </citation>
    <scope>NUCLEOTIDE SEQUENCE [LARGE SCALE GENOMIC DNA]</scope>
    <source>
        <strain evidence="2 3">TLL-A4</strain>
    </source>
</reference>
<dbReference type="RefSeq" id="WP_136410814.1">
    <property type="nucleotide sequence ID" value="NZ_CANQMU010000016.1"/>
</dbReference>
<dbReference type="Proteomes" id="UP000297031">
    <property type="component" value="Chromosome"/>
</dbReference>
<dbReference type="KEGG" id="mgod:E7746_10995"/>
<evidence type="ECO:0000313" key="3">
    <source>
        <dbReference type="Proteomes" id="UP000297031"/>
    </source>
</evidence>
<accession>A0A4P7VQ69</accession>
<keyword evidence="1" id="KW-0812">Transmembrane</keyword>
<organism evidence="2 3">
    <name type="scientific">Muribaculum gordoncarteri</name>
    <dbReference type="NCBI Taxonomy" id="2530390"/>
    <lineage>
        <taxon>Bacteria</taxon>
        <taxon>Pseudomonadati</taxon>
        <taxon>Bacteroidota</taxon>
        <taxon>Bacteroidia</taxon>
        <taxon>Bacteroidales</taxon>
        <taxon>Muribaculaceae</taxon>
        <taxon>Muribaculum</taxon>
    </lineage>
</organism>
<dbReference type="OrthoDB" id="9786064at2"/>
<feature type="transmembrane region" description="Helical" evidence="1">
    <location>
        <begin position="138"/>
        <end position="168"/>
    </location>
</feature>
<feature type="transmembrane region" description="Helical" evidence="1">
    <location>
        <begin position="103"/>
        <end position="126"/>
    </location>
</feature>
<evidence type="ECO:0008006" key="4">
    <source>
        <dbReference type="Google" id="ProtNLM"/>
    </source>
</evidence>
<name>A0A4P7VQ69_9BACT</name>
<gene>
    <name evidence="2" type="ORF">E7746_10995</name>
</gene>
<dbReference type="EMBL" id="CP039393">
    <property type="protein sequence ID" value="QCD36369.1"/>
    <property type="molecule type" value="Genomic_DNA"/>
</dbReference>
<proteinExistence type="predicted"/>
<protein>
    <recommendedName>
        <fullName evidence="4">Phosphatase PAP2 family protein</fullName>
    </recommendedName>
</protein>
<evidence type="ECO:0000256" key="1">
    <source>
        <dbReference type="SAM" id="Phobius"/>
    </source>
</evidence>
<keyword evidence="1" id="KW-0472">Membrane</keyword>
<sequence length="199" mass="22113">MNKIAHIFSWILSPVLIPTYAVFVALWVTLLSFLPVDARWGVVAMTWVITCAIPVVAILLLYKFKVISAPGLNQQKERYIPYVVTALCYLGCGLYMYRAHAPMWLVMFMVGGAAAAFVSCFINIWWKISAHGAAMGGLLALMFRILVDGLNVIDIWPLISITILLTGILGSARIVLNCHTFWQVIAGVANGFFWVFLLT</sequence>
<keyword evidence="3" id="KW-1185">Reference proteome</keyword>
<feature type="transmembrane region" description="Helical" evidence="1">
    <location>
        <begin position="7"/>
        <end position="34"/>
    </location>
</feature>
<evidence type="ECO:0000313" key="2">
    <source>
        <dbReference type="EMBL" id="QCD36369.1"/>
    </source>
</evidence>
<feature type="transmembrane region" description="Helical" evidence="1">
    <location>
        <begin position="79"/>
        <end position="97"/>
    </location>
</feature>
<feature type="transmembrane region" description="Helical" evidence="1">
    <location>
        <begin position="40"/>
        <end position="59"/>
    </location>
</feature>
<keyword evidence="1" id="KW-1133">Transmembrane helix</keyword>
<dbReference type="AlphaFoldDB" id="A0A4P7VQ69"/>
<feature type="transmembrane region" description="Helical" evidence="1">
    <location>
        <begin position="180"/>
        <end position="198"/>
    </location>
</feature>